<evidence type="ECO:0000313" key="6">
    <source>
        <dbReference type="EMBL" id="MBR7742681.1"/>
    </source>
</evidence>
<evidence type="ECO:0000256" key="3">
    <source>
        <dbReference type="ARBA" id="ARBA00022801"/>
    </source>
</evidence>
<sequence length="594" mass="65312">MSTAGRRPNIVWLVSEDCSPHGAELGDGLARTPTIDRLAREGVVFENMFTTYPVCAPARFAILTGAPAQRHGAHQMRSRPHLDPSLRTYPEVMREAGYFCTNNPKTDYNCDVDPAAVWDGDGTSGDWRDRPDDRPFLAVFNANATHESTLWRTEVGPVRPDEVRVPPYLPDTPEIRGDIARYYTAVEETDARFVQILAALEEDGLTEDTVVLYSSDHGGCAPWSKRYCHDQGLRVPLVVWAPPRWQHLLPADPGSRLDEPVTHLDVTTTIITLGGAQVPPTMDGRPLVGRDRDPHAYAFGARDRMDERYDLVRTVRDERYRLLRNYLPHRPAGQHQAFAWQAAGYRSWETELRAGRLDPVQRRFFEPRPGVELYDCVADPDHLVDLAAEPEHAERVATMQAALDAWILACGDRGFAPEGSPVDDGPPSADDYPLPEVLALATAASDRDPAHVQRFVDALGDTREVVRFWGAQGLLALGADAAPALDVVEGTALHDPSPHVRVPAAELLARIGNADVSVAVLGELAAPGEHLRLRLQAVNALTYVGEAAHAAREVVGLAATQTDDQYLRNAGRYLAAVLDGSYTPESRVFDRGAP</sequence>
<dbReference type="InterPro" id="IPR050738">
    <property type="entry name" value="Sulfatase"/>
</dbReference>
<dbReference type="EMBL" id="JAGSNF010000004">
    <property type="protein sequence ID" value="MBR7742681.1"/>
    <property type="molecule type" value="Genomic_DNA"/>
</dbReference>
<dbReference type="CDD" id="cd16027">
    <property type="entry name" value="SGSH"/>
    <property type="match status" value="1"/>
</dbReference>
<gene>
    <name evidence="6" type="ORF">KC207_05185</name>
</gene>
<organism evidence="6 7">
    <name type="scientific">Phycicoccus avicenniae</name>
    <dbReference type="NCBI Taxonomy" id="2828860"/>
    <lineage>
        <taxon>Bacteria</taxon>
        <taxon>Bacillati</taxon>
        <taxon>Actinomycetota</taxon>
        <taxon>Actinomycetes</taxon>
        <taxon>Micrococcales</taxon>
        <taxon>Intrasporangiaceae</taxon>
        <taxon>Phycicoccus</taxon>
    </lineage>
</organism>
<dbReference type="InterPro" id="IPR024607">
    <property type="entry name" value="Sulfatase_CS"/>
</dbReference>
<keyword evidence="3 6" id="KW-0378">Hydrolase</keyword>
<dbReference type="AlphaFoldDB" id="A0A941D6T6"/>
<name>A0A941D6T6_9MICO</name>
<dbReference type="InterPro" id="IPR000917">
    <property type="entry name" value="Sulfatase_N"/>
</dbReference>
<keyword evidence="4" id="KW-0106">Calcium</keyword>
<dbReference type="SUPFAM" id="SSF48371">
    <property type="entry name" value="ARM repeat"/>
    <property type="match status" value="1"/>
</dbReference>
<evidence type="ECO:0000256" key="4">
    <source>
        <dbReference type="ARBA" id="ARBA00022837"/>
    </source>
</evidence>
<dbReference type="GO" id="GO:0046872">
    <property type="term" value="F:metal ion binding"/>
    <property type="evidence" value="ECO:0007669"/>
    <property type="project" value="UniProtKB-KW"/>
</dbReference>
<evidence type="ECO:0000256" key="2">
    <source>
        <dbReference type="ARBA" id="ARBA00022723"/>
    </source>
</evidence>
<dbReference type="PANTHER" id="PTHR42693:SF53">
    <property type="entry name" value="ENDO-4-O-SULFATASE"/>
    <property type="match status" value="1"/>
</dbReference>
<dbReference type="Pfam" id="PF00884">
    <property type="entry name" value="Sulfatase"/>
    <property type="match status" value="1"/>
</dbReference>
<dbReference type="SUPFAM" id="SSF53649">
    <property type="entry name" value="Alkaline phosphatase-like"/>
    <property type="match status" value="1"/>
</dbReference>
<dbReference type="InterPro" id="IPR011989">
    <property type="entry name" value="ARM-like"/>
</dbReference>
<protein>
    <submittedName>
        <fullName evidence="6">Sulfatase-like hydrolase/transferase</fullName>
    </submittedName>
</protein>
<feature type="domain" description="Sulfatase N-terminal" evidence="5">
    <location>
        <begin position="8"/>
        <end position="275"/>
    </location>
</feature>
<dbReference type="GO" id="GO:0004065">
    <property type="term" value="F:arylsulfatase activity"/>
    <property type="evidence" value="ECO:0007669"/>
    <property type="project" value="TreeGrafter"/>
</dbReference>
<dbReference type="Gene3D" id="1.25.10.10">
    <property type="entry name" value="Leucine-rich Repeat Variant"/>
    <property type="match status" value="1"/>
</dbReference>
<comment type="similarity">
    <text evidence="1">Belongs to the sulfatase family.</text>
</comment>
<dbReference type="RefSeq" id="WP_211601833.1">
    <property type="nucleotide sequence ID" value="NZ_JAGSNF010000004.1"/>
</dbReference>
<keyword evidence="7" id="KW-1185">Reference proteome</keyword>
<keyword evidence="2" id="KW-0479">Metal-binding</keyword>
<dbReference type="InterPro" id="IPR016024">
    <property type="entry name" value="ARM-type_fold"/>
</dbReference>
<dbReference type="InterPro" id="IPR017850">
    <property type="entry name" value="Alkaline_phosphatase_core_sf"/>
</dbReference>
<evidence type="ECO:0000256" key="1">
    <source>
        <dbReference type="ARBA" id="ARBA00008779"/>
    </source>
</evidence>
<dbReference type="PANTHER" id="PTHR42693">
    <property type="entry name" value="ARYLSULFATASE FAMILY MEMBER"/>
    <property type="match status" value="1"/>
</dbReference>
<proteinExistence type="inferred from homology"/>
<dbReference type="Gene3D" id="3.40.720.10">
    <property type="entry name" value="Alkaline Phosphatase, subunit A"/>
    <property type="match status" value="1"/>
</dbReference>
<dbReference type="Proteomes" id="UP000677016">
    <property type="component" value="Unassembled WGS sequence"/>
</dbReference>
<evidence type="ECO:0000259" key="5">
    <source>
        <dbReference type="Pfam" id="PF00884"/>
    </source>
</evidence>
<reference evidence="6" key="1">
    <citation type="submission" date="2021-04" db="EMBL/GenBank/DDBJ databases">
        <title>Phycicoccus avicenniae sp. nov., a novel endophytic actinomycetes isolated from branch of Avicennia mariana.</title>
        <authorList>
            <person name="Tuo L."/>
        </authorList>
    </citation>
    <scope>NUCLEOTIDE SEQUENCE</scope>
    <source>
        <strain evidence="6">BSK3Z-2</strain>
    </source>
</reference>
<accession>A0A941D6T6</accession>
<comment type="caution">
    <text evidence="6">The sequence shown here is derived from an EMBL/GenBank/DDBJ whole genome shotgun (WGS) entry which is preliminary data.</text>
</comment>
<dbReference type="PROSITE" id="PS00523">
    <property type="entry name" value="SULFATASE_1"/>
    <property type="match status" value="1"/>
</dbReference>
<evidence type="ECO:0000313" key="7">
    <source>
        <dbReference type="Proteomes" id="UP000677016"/>
    </source>
</evidence>